<evidence type="ECO:0000256" key="5">
    <source>
        <dbReference type="ARBA" id="ARBA00039666"/>
    </source>
</evidence>
<dbReference type="PANTHER" id="PTHR19288">
    <property type="entry name" value="4-NITROPHENYLPHOSPHATASE-RELATED"/>
    <property type="match status" value="1"/>
</dbReference>
<keyword evidence="3" id="KW-0479">Metal-binding</keyword>
<comment type="caution">
    <text evidence="6">The sequence shown here is derived from an EMBL/GenBank/DDBJ whole genome shotgun (WGS) entry which is preliminary data.</text>
</comment>
<evidence type="ECO:0000256" key="1">
    <source>
        <dbReference type="ARBA" id="ARBA00001946"/>
    </source>
</evidence>
<dbReference type="Gene3D" id="3.40.50.1000">
    <property type="entry name" value="HAD superfamily/HAD-like"/>
    <property type="match status" value="2"/>
</dbReference>
<evidence type="ECO:0000313" key="6">
    <source>
        <dbReference type="EMBL" id="NIR73843.1"/>
    </source>
</evidence>
<evidence type="ECO:0000313" key="7">
    <source>
        <dbReference type="Proteomes" id="UP000702544"/>
    </source>
</evidence>
<dbReference type="GO" id="GO:0046872">
    <property type="term" value="F:metal ion binding"/>
    <property type="evidence" value="ECO:0007669"/>
    <property type="project" value="UniProtKB-KW"/>
</dbReference>
<dbReference type="EMBL" id="JAACAK010000016">
    <property type="protein sequence ID" value="NIR73843.1"/>
    <property type="molecule type" value="Genomic_DNA"/>
</dbReference>
<dbReference type="GO" id="GO:0005737">
    <property type="term" value="C:cytoplasm"/>
    <property type="evidence" value="ECO:0007669"/>
    <property type="project" value="TreeGrafter"/>
</dbReference>
<keyword evidence="6" id="KW-0378">Hydrolase</keyword>
<dbReference type="PANTHER" id="PTHR19288:SF46">
    <property type="entry name" value="HALOACID DEHALOGENASE-LIKE HYDROLASE DOMAIN-CONTAINING PROTEIN 2"/>
    <property type="match status" value="1"/>
</dbReference>
<dbReference type="Proteomes" id="UP000702544">
    <property type="component" value="Unassembled WGS sequence"/>
</dbReference>
<keyword evidence="4" id="KW-0460">Magnesium</keyword>
<dbReference type="NCBIfam" id="TIGR01458">
    <property type="entry name" value="HAD-SF-IIA-hyp3"/>
    <property type="match status" value="1"/>
</dbReference>
<evidence type="ECO:0000256" key="4">
    <source>
        <dbReference type="ARBA" id="ARBA00022842"/>
    </source>
</evidence>
<proteinExistence type="inferred from homology"/>
<sequence>MGSDKRRVKGALLDLDGTVWDDEIAPYDGAAETVARLREAGLPVRFVTNTTRLSRKALAEMLSERGLAAEADDVFTATLAGVIRLREWGVTRIAVLLPDAALSEFADFDVVEDDPEALIVGDLGAGWTFEVLNRAFRWLRAGAEFLALHRNPYWKTEGELVLDAGAFVAALEYATDSEATLVGKPSPVLFQAAARSLELEPGDLAMVGDSLRTDIPGAQAAGCLGVLVRTGKFDEVELANSDVEPDTVIDSIAKLPQALDL</sequence>
<dbReference type="GO" id="GO:0016791">
    <property type="term" value="F:phosphatase activity"/>
    <property type="evidence" value="ECO:0007669"/>
    <property type="project" value="InterPro"/>
</dbReference>
<accession>A0AAE4Z6D0</accession>
<reference evidence="6 7" key="1">
    <citation type="submission" date="2020-01" db="EMBL/GenBank/DDBJ databases">
        <title>Genomes assembled from Gulf of Kutch pelagic sediment metagenomes.</title>
        <authorList>
            <person name="Chandrashekar M."/>
            <person name="Mahajan M.S."/>
            <person name="Dave K.J."/>
            <person name="Vatsa P."/>
            <person name="Nathani N.M."/>
        </authorList>
    </citation>
    <scope>NUCLEOTIDE SEQUENCE [LARGE SCALE GENOMIC DNA]</scope>
    <source>
        <strain evidence="6">KS3-K002</strain>
    </source>
</reference>
<dbReference type="InterPro" id="IPR036412">
    <property type="entry name" value="HAD-like_sf"/>
</dbReference>
<organism evidence="6 7">
    <name type="scientific">Candidatus Kutchimonas denitrificans</name>
    <dbReference type="NCBI Taxonomy" id="3056748"/>
    <lineage>
        <taxon>Bacteria</taxon>
        <taxon>Pseudomonadati</taxon>
        <taxon>Gemmatimonadota</taxon>
        <taxon>Gemmatimonadia</taxon>
        <taxon>Candidatus Palauibacterales</taxon>
        <taxon>Candidatus Palauibacteraceae</taxon>
        <taxon>Candidatus Kutchimonas</taxon>
    </lineage>
</organism>
<gene>
    <name evidence="6" type="ORF">GWO12_01820</name>
</gene>
<dbReference type="AlphaFoldDB" id="A0AAE4Z6D0"/>
<dbReference type="SUPFAM" id="SSF56784">
    <property type="entry name" value="HAD-like"/>
    <property type="match status" value="1"/>
</dbReference>
<dbReference type="NCBIfam" id="TIGR01460">
    <property type="entry name" value="HAD-SF-IIA"/>
    <property type="match status" value="1"/>
</dbReference>
<dbReference type="InterPro" id="IPR023214">
    <property type="entry name" value="HAD_sf"/>
</dbReference>
<name>A0AAE4Z6D0_9BACT</name>
<dbReference type="Pfam" id="PF13242">
    <property type="entry name" value="Hydrolase_like"/>
    <property type="match status" value="1"/>
</dbReference>
<protein>
    <recommendedName>
        <fullName evidence="5">Haloacid dehalogenase-like hydrolase domain-containing protein 2</fullName>
    </recommendedName>
</protein>
<evidence type="ECO:0000256" key="3">
    <source>
        <dbReference type="ARBA" id="ARBA00022723"/>
    </source>
</evidence>
<evidence type="ECO:0000256" key="2">
    <source>
        <dbReference type="ARBA" id="ARBA00007958"/>
    </source>
</evidence>
<dbReference type="InterPro" id="IPR006355">
    <property type="entry name" value="LHPP/HDHD2"/>
</dbReference>
<dbReference type="InterPro" id="IPR006357">
    <property type="entry name" value="HAD-SF_hydro_IIA"/>
</dbReference>
<dbReference type="Pfam" id="PF13344">
    <property type="entry name" value="Hydrolase_6"/>
    <property type="match status" value="1"/>
</dbReference>
<comment type="similarity">
    <text evidence="2">Belongs to the HAD-like hydrolase superfamily.</text>
</comment>
<comment type="cofactor">
    <cofactor evidence="1">
        <name>Mg(2+)</name>
        <dbReference type="ChEBI" id="CHEBI:18420"/>
    </cofactor>
</comment>